<dbReference type="SUPFAM" id="SSF52317">
    <property type="entry name" value="Class I glutamine amidotransferase-like"/>
    <property type="match status" value="1"/>
</dbReference>
<name>A0A3S9NZK8_9BACT</name>
<sequence>MMHLIINCGSSKTVHISELLTSLQLANKTIELKNLTAKDYQNIDKIIISGAPILLSKVDNASYIKKLAFLLDLNIPVLGICFGHQMLGILEGGKVTLTTEAREKEVIHQLKPNDKIFTNIPQNSEFEEDHCESVSLPNTFELLANSRSCNNEVMKHKTRLWYGVQFHPEVTDVVGKLLIENWLNLCY</sequence>
<organism evidence="7 8">
    <name type="scientific">Flammeovirga pectinis</name>
    <dbReference type="NCBI Taxonomy" id="2494373"/>
    <lineage>
        <taxon>Bacteria</taxon>
        <taxon>Pseudomonadati</taxon>
        <taxon>Bacteroidota</taxon>
        <taxon>Cytophagia</taxon>
        <taxon>Cytophagales</taxon>
        <taxon>Flammeovirgaceae</taxon>
        <taxon>Flammeovirga</taxon>
    </lineage>
</organism>
<evidence type="ECO:0000256" key="3">
    <source>
        <dbReference type="ARBA" id="ARBA00022749"/>
    </source>
</evidence>
<dbReference type="InterPro" id="IPR029062">
    <property type="entry name" value="Class_I_gatase-like"/>
</dbReference>
<keyword evidence="4" id="KW-0658">Purine biosynthesis</keyword>
<evidence type="ECO:0000256" key="5">
    <source>
        <dbReference type="ARBA" id="ARBA00022840"/>
    </source>
</evidence>
<reference evidence="7 8" key="1">
    <citation type="submission" date="2018-12" db="EMBL/GenBank/DDBJ databases">
        <title>Flammeovirga pectinis sp. nov., isolated from the gut of the Korean scallop, Patinopecten yessoensis.</title>
        <authorList>
            <person name="Bae J.-W."/>
            <person name="Jeong Y.-S."/>
            <person name="Kang W."/>
        </authorList>
    </citation>
    <scope>NUCLEOTIDE SEQUENCE [LARGE SCALE GENOMIC DNA]</scope>
    <source>
        <strain evidence="7 8">L12M1</strain>
    </source>
</reference>
<keyword evidence="5" id="KW-0067">ATP-binding</keyword>
<dbReference type="AlphaFoldDB" id="A0A3S9NZK8"/>
<dbReference type="GO" id="GO:0003921">
    <property type="term" value="F:GMP synthase activity"/>
    <property type="evidence" value="ECO:0007669"/>
    <property type="project" value="TreeGrafter"/>
</dbReference>
<keyword evidence="1 7" id="KW-0436">Ligase</keyword>
<evidence type="ECO:0000256" key="1">
    <source>
        <dbReference type="ARBA" id="ARBA00022598"/>
    </source>
</evidence>
<dbReference type="Gene3D" id="3.40.50.880">
    <property type="match status" value="1"/>
</dbReference>
<dbReference type="GO" id="GO:0005524">
    <property type="term" value="F:ATP binding"/>
    <property type="evidence" value="ECO:0007669"/>
    <property type="project" value="UniProtKB-KW"/>
</dbReference>
<keyword evidence="2" id="KW-0547">Nucleotide-binding</keyword>
<keyword evidence="8" id="KW-1185">Reference proteome</keyword>
<dbReference type="PROSITE" id="PS51273">
    <property type="entry name" value="GATASE_TYPE_1"/>
    <property type="match status" value="1"/>
</dbReference>
<evidence type="ECO:0000256" key="2">
    <source>
        <dbReference type="ARBA" id="ARBA00022741"/>
    </source>
</evidence>
<dbReference type="RefSeq" id="WP_126611775.1">
    <property type="nucleotide sequence ID" value="NZ_CP034562.1"/>
</dbReference>
<dbReference type="Pfam" id="PF00117">
    <property type="entry name" value="GATase"/>
    <property type="match status" value="1"/>
</dbReference>
<dbReference type="EMBL" id="CP034562">
    <property type="protein sequence ID" value="AZQ61368.1"/>
    <property type="molecule type" value="Genomic_DNA"/>
</dbReference>
<gene>
    <name evidence="7" type="ORF">EI427_03755</name>
</gene>
<dbReference type="InterPro" id="IPR017926">
    <property type="entry name" value="GATASE"/>
</dbReference>
<keyword evidence="3" id="KW-0332">GMP biosynthesis</keyword>
<dbReference type="OrthoDB" id="9813383at2"/>
<dbReference type="KEGG" id="fll:EI427_03755"/>
<proteinExistence type="predicted"/>
<dbReference type="EC" id="6.3.5.2" evidence="7"/>
<evidence type="ECO:0000256" key="4">
    <source>
        <dbReference type="ARBA" id="ARBA00022755"/>
    </source>
</evidence>
<dbReference type="GO" id="GO:0005829">
    <property type="term" value="C:cytosol"/>
    <property type="evidence" value="ECO:0007669"/>
    <property type="project" value="TreeGrafter"/>
</dbReference>
<evidence type="ECO:0000259" key="6">
    <source>
        <dbReference type="Pfam" id="PF00117"/>
    </source>
</evidence>
<dbReference type="PANTHER" id="PTHR11922">
    <property type="entry name" value="GMP SYNTHASE-RELATED"/>
    <property type="match status" value="1"/>
</dbReference>
<dbReference type="Proteomes" id="UP000267268">
    <property type="component" value="Chromosome 1"/>
</dbReference>
<evidence type="ECO:0000313" key="8">
    <source>
        <dbReference type="Proteomes" id="UP000267268"/>
    </source>
</evidence>
<feature type="domain" description="Glutamine amidotransferase" evidence="6">
    <location>
        <begin position="4"/>
        <end position="172"/>
    </location>
</feature>
<evidence type="ECO:0000313" key="7">
    <source>
        <dbReference type="EMBL" id="AZQ61368.1"/>
    </source>
</evidence>
<dbReference type="PANTHER" id="PTHR11922:SF2">
    <property type="entry name" value="GMP SYNTHASE [GLUTAMINE-HYDROLYZING]"/>
    <property type="match status" value="1"/>
</dbReference>
<protein>
    <submittedName>
        <fullName evidence="7">GMP synthase</fullName>
        <ecNumber evidence="7">6.3.5.2</ecNumber>
    </submittedName>
</protein>
<accession>A0A3S9NZK8</accession>